<dbReference type="InterPro" id="IPR010982">
    <property type="entry name" value="Lambda_DNA-bd_dom_sf"/>
</dbReference>
<comment type="caution">
    <text evidence="1">The sequence shown here is derived from an EMBL/GenBank/DDBJ whole genome shotgun (WGS) entry which is preliminary data.</text>
</comment>
<dbReference type="InterPro" id="IPR001387">
    <property type="entry name" value="Cro/C1-type_HTH"/>
</dbReference>
<dbReference type="EMBL" id="JACHGV010000002">
    <property type="protein sequence ID" value="MBB6075541.1"/>
    <property type="molecule type" value="Genomic_DNA"/>
</dbReference>
<reference evidence="1 2" key="1">
    <citation type="submission" date="2020-08" db="EMBL/GenBank/DDBJ databases">
        <title>Genomic Encyclopedia of Type Strains, Phase IV (KMG-IV): sequencing the most valuable type-strain genomes for metagenomic binning, comparative biology and taxonomic classification.</title>
        <authorList>
            <person name="Goeker M."/>
        </authorList>
    </citation>
    <scope>NUCLEOTIDE SEQUENCE [LARGE SCALE GENOMIC DNA]</scope>
    <source>
        <strain evidence="1 2">DSM 43350</strain>
    </source>
</reference>
<evidence type="ECO:0000313" key="1">
    <source>
        <dbReference type="EMBL" id="MBB6075541.1"/>
    </source>
</evidence>
<keyword evidence="2" id="KW-1185">Reference proteome</keyword>
<dbReference type="Gene3D" id="3.40.50.150">
    <property type="entry name" value="Vaccinia Virus protein VP39"/>
    <property type="match status" value="1"/>
</dbReference>
<dbReference type="AlphaFoldDB" id="A0A7W9T8U4"/>
<name>A0A7W9T8U4_9ACTN</name>
<dbReference type="InterPro" id="IPR006764">
    <property type="entry name" value="SAM_dep_MeTrfase_SAV2177_type"/>
</dbReference>
<dbReference type="Pfam" id="PF04672">
    <property type="entry name" value="Methyltransf_19"/>
    <property type="match status" value="1"/>
</dbReference>
<proteinExistence type="predicted"/>
<sequence length="102" mass="10852">MSDPRPGTGAGAPTVLRMILGRRLQEARQHAGLSLDDAAKALRATPLTIRRLEKAEVGLKILGLDLLEPGVAVGHRWRPDAVQGDTPTDAEVSLWTGVGIKP</sequence>
<organism evidence="1 2">
    <name type="scientific">Streptomyces paradoxus</name>
    <dbReference type="NCBI Taxonomy" id="66375"/>
    <lineage>
        <taxon>Bacteria</taxon>
        <taxon>Bacillati</taxon>
        <taxon>Actinomycetota</taxon>
        <taxon>Actinomycetes</taxon>
        <taxon>Kitasatosporales</taxon>
        <taxon>Streptomycetaceae</taxon>
        <taxon>Streptomyces</taxon>
    </lineage>
</organism>
<dbReference type="SUPFAM" id="SSF47413">
    <property type="entry name" value="lambda repressor-like DNA-binding domains"/>
    <property type="match status" value="1"/>
</dbReference>
<evidence type="ECO:0000313" key="2">
    <source>
        <dbReference type="Proteomes" id="UP000591537"/>
    </source>
</evidence>
<dbReference type="GO" id="GO:0003677">
    <property type="term" value="F:DNA binding"/>
    <property type="evidence" value="ECO:0007669"/>
    <property type="project" value="InterPro"/>
</dbReference>
<dbReference type="Proteomes" id="UP000591537">
    <property type="component" value="Unassembled WGS sequence"/>
</dbReference>
<dbReference type="RefSeq" id="WP_184557799.1">
    <property type="nucleotide sequence ID" value="NZ_BAAARS010000002.1"/>
</dbReference>
<gene>
    <name evidence="1" type="ORF">HNR57_001429</name>
</gene>
<protein>
    <submittedName>
        <fullName evidence="1">Transcriptional regulator with XRE-family HTH domain</fullName>
    </submittedName>
</protein>
<accession>A0A7W9T8U4</accession>
<dbReference type="CDD" id="cd00093">
    <property type="entry name" value="HTH_XRE"/>
    <property type="match status" value="1"/>
</dbReference>
<dbReference type="InterPro" id="IPR029063">
    <property type="entry name" value="SAM-dependent_MTases_sf"/>
</dbReference>